<feature type="transmembrane region" description="Helical" evidence="9">
    <location>
        <begin position="6"/>
        <end position="34"/>
    </location>
</feature>
<dbReference type="NCBIfam" id="TIGR04125">
    <property type="entry name" value="exosort_PGF_TRM"/>
    <property type="match status" value="1"/>
</dbReference>
<evidence type="ECO:0000256" key="5">
    <source>
        <dbReference type="ARBA" id="ARBA00022801"/>
    </source>
</evidence>
<comment type="subcellular location">
    <subcellularLocation>
        <location evidence="1">Cell membrane</location>
        <topology evidence="1">Multi-pass membrane protein</topology>
    </subcellularLocation>
</comment>
<keyword evidence="5 10" id="KW-0378">Hydrolase</keyword>
<evidence type="ECO:0000256" key="1">
    <source>
        <dbReference type="ARBA" id="ARBA00004651"/>
    </source>
</evidence>
<dbReference type="InterPro" id="IPR014522">
    <property type="entry name" value="ArtA"/>
</dbReference>
<evidence type="ECO:0000256" key="3">
    <source>
        <dbReference type="ARBA" id="ARBA00022670"/>
    </source>
</evidence>
<evidence type="ECO:0000256" key="6">
    <source>
        <dbReference type="ARBA" id="ARBA00022989"/>
    </source>
</evidence>
<protein>
    <submittedName>
        <fullName evidence="10">Archaeosortase A</fullName>
        <ecNumber evidence="10">3.4.22.-</ecNumber>
    </submittedName>
</protein>
<dbReference type="InterPro" id="IPR026392">
    <property type="entry name" value="Exo/Archaeosortase_dom"/>
</dbReference>
<dbReference type="Pfam" id="PF09721">
    <property type="entry name" value="Exosortase_EpsH"/>
    <property type="match status" value="1"/>
</dbReference>
<keyword evidence="4 9" id="KW-0812">Transmembrane</keyword>
<organism evidence="10">
    <name type="scientific">Geoglobus ahangari</name>
    <dbReference type="NCBI Taxonomy" id="113653"/>
    <lineage>
        <taxon>Archaea</taxon>
        <taxon>Methanobacteriati</taxon>
        <taxon>Methanobacteriota</taxon>
        <taxon>Archaeoglobi</taxon>
        <taxon>Archaeoglobales</taxon>
        <taxon>Archaeoglobaceae</taxon>
        <taxon>Geoglobus</taxon>
    </lineage>
</organism>
<proteinExistence type="predicted"/>
<evidence type="ECO:0000256" key="4">
    <source>
        <dbReference type="ARBA" id="ARBA00022692"/>
    </source>
</evidence>
<evidence type="ECO:0000313" key="11">
    <source>
        <dbReference type="EMBL" id="HGU59327.1"/>
    </source>
</evidence>
<accession>A0A7C3YF94</accession>
<evidence type="ECO:0000256" key="7">
    <source>
        <dbReference type="ARBA" id="ARBA00023136"/>
    </source>
</evidence>
<evidence type="ECO:0000256" key="8">
    <source>
        <dbReference type="PIRSR" id="PIRSR025737-1"/>
    </source>
</evidence>
<evidence type="ECO:0000313" key="12">
    <source>
        <dbReference type="EMBL" id="HHF47894.1"/>
    </source>
</evidence>
<dbReference type="EC" id="3.4.22.-" evidence="10"/>
<dbReference type="InterPro" id="IPR019127">
    <property type="entry name" value="Exosortase"/>
</dbReference>
<keyword evidence="6 9" id="KW-1133">Transmembrane helix</keyword>
<feature type="transmembrane region" description="Helical" evidence="9">
    <location>
        <begin position="133"/>
        <end position="153"/>
    </location>
</feature>
<dbReference type="NCBIfam" id="TIGR04178">
    <property type="entry name" value="exo_archaeo"/>
    <property type="match status" value="1"/>
</dbReference>
<dbReference type="GO" id="GO:0006508">
    <property type="term" value="P:proteolysis"/>
    <property type="evidence" value="ECO:0007669"/>
    <property type="project" value="UniProtKB-KW"/>
</dbReference>
<dbReference type="PIRSF" id="PIRSF025737">
    <property type="entry name" value="Cyco1"/>
    <property type="match status" value="1"/>
</dbReference>
<feature type="active site" description="Proton donor" evidence="8">
    <location>
        <position position="180"/>
    </location>
</feature>
<gene>
    <name evidence="10" type="primary">artA</name>
    <name evidence="12" type="ORF">ENL48_01420</name>
    <name evidence="11" type="ORF">ENT89_03970</name>
    <name evidence="10" type="ORF">ENX77_04680</name>
</gene>
<comment type="caution">
    <text evidence="10">The sequence shown here is derived from an EMBL/GenBank/DDBJ whole genome shotgun (WGS) entry which is preliminary data.</text>
</comment>
<keyword evidence="3" id="KW-0645">Protease</keyword>
<keyword evidence="7 9" id="KW-0472">Membrane</keyword>
<feature type="transmembrane region" description="Helical" evidence="9">
    <location>
        <begin position="72"/>
        <end position="91"/>
    </location>
</feature>
<dbReference type="EMBL" id="DTPI01000029">
    <property type="protein sequence ID" value="HGE66399.1"/>
    <property type="molecule type" value="Genomic_DNA"/>
</dbReference>
<evidence type="ECO:0000313" key="10">
    <source>
        <dbReference type="EMBL" id="HGE66399.1"/>
    </source>
</evidence>
<dbReference type="EMBL" id="DRUC01000025">
    <property type="protein sequence ID" value="HHF47894.1"/>
    <property type="molecule type" value="Genomic_DNA"/>
</dbReference>
<sequence length="247" mass="28271">MFVFVVIAIMILYVLTRLRIVGFLSWLLFALIWLEKIPYYLSIYDYYNTSIMFLAFVFFTLIALTILKSGSVVFVMVTILAAVSSLIYFLFTIPLLKDMLIKHTIFMTVNLANSLGFEFTSSDNFIYYNGRRVEIILACTGIESMALFSAILFSVNAEIRRRIAAFLISVPVIYVLNLLRNIFIVAAFGENWFGENSFYVAHHVISKVLATFALILISLGVFKILPEVADMIVNLKNELVRTWRKSD</sequence>
<feature type="transmembrane region" description="Helical" evidence="9">
    <location>
        <begin position="200"/>
        <end position="222"/>
    </location>
</feature>
<evidence type="ECO:0000256" key="9">
    <source>
        <dbReference type="SAM" id="Phobius"/>
    </source>
</evidence>
<dbReference type="EMBL" id="DTAK01000024">
    <property type="protein sequence ID" value="HGU59327.1"/>
    <property type="molecule type" value="Genomic_DNA"/>
</dbReference>
<dbReference type="AlphaFoldDB" id="A0A7C3YF94"/>
<reference evidence="10" key="1">
    <citation type="journal article" date="2020" name="mSystems">
        <title>Genome- and Community-Level Interaction Insights into Carbon Utilization and Element Cycling Functions of Hydrothermarchaeota in Hydrothermal Sediment.</title>
        <authorList>
            <person name="Zhou Z."/>
            <person name="Liu Y."/>
            <person name="Xu W."/>
            <person name="Pan J."/>
            <person name="Luo Z.H."/>
            <person name="Li M."/>
        </authorList>
    </citation>
    <scope>NUCLEOTIDE SEQUENCE [LARGE SCALE GENOMIC DNA]</scope>
    <source>
        <strain evidence="12">SpSt-10</strain>
        <strain evidence="11">SpSt-62</strain>
        <strain evidence="10">SpSt-97</strain>
    </source>
</reference>
<feature type="transmembrane region" description="Helical" evidence="9">
    <location>
        <begin position="165"/>
        <end position="188"/>
    </location>
</feature>
<evidence type="ECO:0000256" key="2">
    <source>
        <dbReference type="ARBA" id="ARBA00022475"/>
    </source>
</evidence>
<name>A0A7C3YF94_9EURY</name>
<dbReference type="GO" id="GO:0008233">
    <property type="term" value="F:peptidase activity"/>
    <property type="evidence" value="ECO:0007669"/>
    <property type="project" value="UniProtKB-KW"/>
</dbReference>
<feature type="transmembrane region" description="Helical" evidence="9">
    <location>
        <begin position="46"/>
        <end position="66"/>
    </location>
</feature>
<keyword evidence="2" id="KW-1003">Cell membrane</keyword>
<dbReference type="GO" id="GO:0005886">
    <property type="term" value="C:plasma membrane"/>
    <property type="evidence" value="ECO:0007669"/>
    <property type="project" value="UniProtKB-SubCell"/>
</dbReference>
<feature type="active site" description="Acyl-thioester intermediate" evidence="8">
    <location>
        <position position="139"/>
    </location>
</feature>